<dbReference type="InterPro" id="IPR005467">
    <property type="entry name" value="His_kinase_dom"/>
</dbReference>
<dbReference type="CDD" id="cd00130">
    <property type="entry name" value="PAS"/>
    <property type="match status" value="2"/>
</dbReference>
<evidence type="ECO:0000256" key="2">
    <source>
        <dbReference type="ARBA" id="ARBA00012438"/>
    </source>
</evidence>
<dbReference type="CDD" id="cd00082">
    <property type="entry name" value="HisKA"/>
    <property type="match status" value="1"/>
</dbReference>
<dbReference type="InterPro" id="IPR035965">
    <property type="entry name" value="PAS-like_dom_sf"/>
</dbReference>
<dbReference type="InterPro" id="IPR052162">
    <property type="entry name" value="Sensor_kinase/Photoreceptor"/>
</dbReference>
<keyword evidence="7" id="KW-0175">Coiled coil</keyword>
<dbReference type="SUPFAM" id="SSF47384">
    <property type="entry name" value="Homodimeric domain of signal transducing histidine kinase"/>
    <property type="match status" value="1"/>
</dbReference>
<dbReference type="PROSITE" id="PS50110">
    <property type="entry name" value="RESPONSE_REGULATORY"/>
    <property type="match status" value="1"/>
</dbReference>
<dbReference type="InterPro" id="IPR004358">
    <property type="entry name" value="Sig_transdc_His_kin-like_C"/>
</dbReference>
<dbReference type="InterPro" id="IPR003661">
    <property type="entry name" value="HisK_dim/P_dom"/>
</dbReference>
<comment type="catalytic activity">
    <reaction evidence="1">
        <text>ATP + protein L-histidine = ADP + protein N-phospho-L-histidine.</text>
        <dbReference type="EC" id="2.7.13.3"/>
    </reaction>
</comment>
<dbReference type="InterPro" id="IPR000014">
    <property type="entry name" value="PAS"/>
</dbReference>
<dbReference type="PANTHER" id="PTHR43304">
    <property type="entry name" value="PHYTOCHROME-LIKE PROTEIN CPH1"/>
    <property type="match status" value="1"/>
</dbReference>
<dbReference type="Gene3D" id="3.30.450.40">
    <property type="match status" value="2"/>
</dbReference>
<dbReference type="Gene3D" id="3.40.50.2300">
    <property type="match status" value="1"/>
</dbReference>
<dbReference type="Pfam" id="PF08448">
    <property type="entry name" value="PAS_4"/>
    <property type="match status" value="1"/>
</dbReference>
<dbReference type="PROSITE" id="PS50112">
    <property type="entry name" value="PAS"/>
    <property type="match status" value="2"/>
</dbReference>
<dbReference type="SUPFAM" id="SSF55785">
    <property type="entry name" value="PYP-like sensor domain (PAS domain)"/>
    <property type="match status" value="4"/>
</dbReference>
<dbReference type="InterPro" id="IPR011006">
    <property type="entry name" value="CheY-like_superfamily"/>
</dbReference>
<feature type="domain" description="Histidine kinase" evidence="8">
    <location>
        <begin position="921"/>
        <end position="1141"/>
    </location>
</feature>
<dbReference type="InterPro" id="IPR001610">
    <property type="entry name" value="PAC"/>
</dbReference>
<keyword evidence="5" id="KW-0418">Kinase</keyword>
<dbReference type="InterPro" id="IPR000700">
    <property type="entry name" value="PAS-assoc_C"/>
</dbReference>
<dbReference type="Proteomes" id="UP000763641">
    <property type="component" value="Unassembled WGS sequence"/>
</dbReference>
<keyword evidence="4" id="KW-0808">Transferase</keyword>
<reference evidence="12 13" key="1">
    <citation type="submission" date="2020-12" db="EMBL/GenBank/DDBJ databases">
        <title>Sphingomonas sp.</title>
        <authorList>
            <person name="Kim M.K."/>
        </authorList>
    </citation>
    <scope>NUCLEOTIDE SEQUENCE [LARGE SCALE GENOMIC DNA]</scope>
    <source>
        <strain evidence="12 13">BT552</strain>
    </source>
</reference>
<dbReference type="InterPro" id="IPR029016">
    <property type="entry name" value="GAF-like_dom_sf"/>
</dbReference>
<dbReference type="Pfam" id="PF00072">
    <property type="entry name" value="Response_reg"/>
    <property type="match status" value="1"/>
</dbReference>
<proteinExistence type="predicted"/>
<dbReference type="PROSITE" id="PS50113">
    <property type="entry name" value="PAC"/>
    <property type="match status" value="3"/>
</dbReference>
<protein>
    <recommendedName>
        <fullName evidence="2">histidine kinase</fullName>
        <ecNumber evidence="2">2.7.13.3</ecNumber>
    </recommendedName>
</protein>
<dbReference type="Pfam" id="PF01590">
    <property type="entry name" value="GAF"/>
    <property type="match status" value="2"/>
</dbReference>
<keyword evidence="13" id="KW-1185">Reference proteome</keyword>
<dbReference type="EMBL" id="JAFEMC010000007">
    <property type="protein sequence ID" value="MBM6578344.1"/>
    <property type="molecule type" value="Genomic_DNA"/>
</dbReference>
<feature type="domain" description="PAC" evidence="11">
    <location>
        <begin position="410"/>
        <end position="463"/>
    </location>
</feature>
<dbReference type="Pfam" id="PF02518">
    <property type="entry name" value="HATPase_c"/>
    <property type="match status" value="1"/>
</dbReference>
<dbReference type="SMART" id="SM00388">
    <property type="entry name" value="HisKA"/>
    <property type="match status" value="1"/>
</dbReference>
<dbReference type="InterPro" id="IPR013656">
    <property type="entry name" value="PAS_4"/>
</dbReference>
<dbReference type="InterPro" id="IPR003018">
    <property type="entry name" value="GAF"/>
</dbReference>
<dbReference type="SUPFAM" id="SSF55781">
    <property type="entry name" value="GAF domain-like"/>
    <property type="match status" value="2"/>
</dbReference>
<dbReference type="InterPro" id="IPR036097">
    <property type="entry name" value="HisK_dim/P_sf"/>
</dbReference>
<comment type="caution">
    <text evidence="12">The sequence shown here is derived from an EMBL/GenBank/DDBJ whole genome shotgun (WGS) entry which is preliminary data.</text>
</comment>
<feature type="domain" description="PAS" evidence="10">
    <location>
        <begin position="334"/>
        <end position="392"/>
    </location>
</feature>
<dbReference type="SUPFAM" id="SSF55874">
    <property type="entry name" value="ATPase domain of HSP90 chaperone/DNA topoisomerase II/histidine kinase"/>
    <property type="match status" value="1"/>
</dbReference>
<gene>
    <name evidence="12" type="ORF">ILT43_18335</name>
</gene>
<dbReference type="InterPro" id="IPR013655">
    <property type="entry name" value="PAS_fold_3"/>
</dbReference>
<dbReference type="SMART" id="SM00387">
    <property type="entry name" value="HATPase_c"/>
    <property type="match status" value="1"/>
</dbReference>
<evidence type="ECO:0000256" key="7">
    <source>
        <dbReference type="SAM" id="Coils"/>
    </source>
</evidence>
<feature type="domain" description="PAS" evidence="10">
    <location>
        <begin position="205"/>
        <end position="277"/>
    </location>
</feature>
<dbReference type="InterPro" id="IPR001789">
    <property type="entry name" value="Sig_transdc_resp-reg_receiver"/>
</dbReference>
<evidence type="ECO:0000313" key="13">
    <source>
        <dbReference type="Proteomes" id="UP000763641"/>
    </source>
</evidence>
<dbReference type="EC" id="2.7.13.3" evidence="2"/>
<feature type="modified residue" description="4-aspartylphosphate" evidence="6">
    <location>
        <position position="1211"/>
    </location>
</feature>
<evidence type="ECO:0000256" key="4">
    <source>
        <dbReference type="ARBA" id="ARBA00022679"/>
    </source>
</evidence>
<dbReference type="InterPro" id="IPR036890">
    <property type="entry name" value="HATPase_C_sf"/>
</dbReference>
<sequence>MDAHDIAAPARRTPLNPASWSEAERIAALESYAILDTPREPDFDDLVRLAAETFGAPIAVVNLVSTDRQWFKAELGIGGRELPLDVSICAHAILQNDVMVVPDTRADERFAANPLVTAEGGLRFYAGALLRSASGLPIGTVCVLDRVPRPDGITAHQRLVLEVLARQVMTQLELRRALREQEQRGEELTRTVARQQQAETALRAIEERYRLVARATNDAVWDWDFATNHVIWNAALAAHYGYEPDEVEATGEWWIAHIHPDDRERIDGSIHAAIDGGAESWSGEYRFRRFDGSYASVLDRGHVIRDDDGVAQRMIGAMLDMTERQENRAALARSEERLRMATEAADVGFWDVDVVADVLIWPPIVKRMFGIFADVPVTMQDFREGVHPEDRDRTFAAYAAACDPDRRTLYDVEYRAVGKDDGVVRWIAAKGRSQFDEHGRCMRIVGTAVDVTERKRAEDVLRTSERRLRFLRDLDETLQAATDAPTAMLAAAELLARHVDASRCAYADVDADSDRFFIRDDYVAPGIASSAGTYSLDLFGSRAAADMRKGRTLVVSDVPAELAPADGRDMFLSIGVGAIICCPLVKDGRLVAMMAVHQDRPRTWRGEDVALVETVVERCWAHVQRVGAEARLRESEERYRTLFEAVDVGFCVVEMRFEGDRAVDYRFDEVNPAFERQTGLIGAVGRWMRDLVPEHEQHWFDVYGRVAQTGEPVRFENGSRAMGRWFDVHAFRPSDADPNRVAILFNDISARKQAEDRLLDLNETLERQVLERTTQIRQYHDIVESTGSPICAFDANLRLIAFNKAHNDEFRRVNGFDTKIGDVFPDLFIPEQREVMRGLMRRALNGETFTIVETFGRPELGQPAWEITYTPLRDDSGRIIGAFHLANDISDRLRAEADLAATQEALRQSQKMEAMGSLTGGVAHDFNNLLTPIVGSLDMLQRKGLGGEREQRLIAGAIQSADRARTLVQRLLAFARRQPLQPRAVDLKALVGGMADLVASTSGPQIKLDVEVANDLPAAVADQNQLEMAILNLSVNARDAMPEGGRLSITARPATSDEAQRAGLRSGHYVRLAVADTGTGMDPDTLRRAVEPFFSTKGIGKGTGLGLSMVHGLAAQLGGALTIDSRPGLGTAVVLWLPSTDASPDGIERADEVATTPRAGSVLVVDDEELVRSSTADMLADLGYAVIEANSAEDALSRLDAGLRPDLLVTDHLMPGKTGTELARDVLRRLPATRVLIVSGYADVEGIAPDLPRLVKPFRQADLIAILAEAASH</sequence>
<feature type="domain" description="PAC" evidence="11">
    <location>
        <begin position="281"/>
        <end position="333"/>
    </location>
</feature>
<dbReference type="Gene3D" id="2.10.70.100">
    <property type="match status" value="1"/>
</dbReference>
<dbReference type="SMART" id="SM00448">
    <property type="entry name" value="REC"/>
    <property type="match status" value="1"/>
</dbReference>
<dbReference type="Gene3D" id="3.30.450.20">
    <property type="entry name" value="PAS domain"/>
    <property type="match status" value="4"/>
</dbReference>
<dbReference type="PRINTS" id="PR00344">
    <property type="entry name" value="BCTRLSENSOR"/>
</dbReference>
<name>A0ABS2DBN2_9SPHN</name>
<dbReference type="Pfam" id="PF08447">
    <property type="entry name" value="PAS_3"/>
    <property type="match status" value="2"/>
</dbReference>
<dbReference type="SMART" id="SM00091">
    <property type="entry name" value="PAS"/>
    <property type="match status" value="4"/>
</dbReference>
<dbReference type="SMART" id="SM00086">
    <property type="entry name" value="PAC"/>
    <property type="match status" value="3"/>
</dbReference>
<accession>A0ABS2DBN2</accession>
<feature type="domain" description="PAC" evidence="11">
    <location>
        <begin position="845"/>
        <end position="901"/>
    </location>
</feature>
<keyword evidence="3 6" id="KW-0597">Phosphoprotein</keyword>
<evidence type="ECO:0000256" key="6">
    <source>
        <dbReference type="PROSITE-ProRule" id="PRU00169"/>
    </source>
</evidence>
<evidence type="ECO:0000259" key="10">
    <source>
        <dbReference type="PROSITE" id="PS50112"/>
    </source>
</evidence>
<dbReference type="SUPFAM" id="SSF52172">
    <property type="entry name" value="CheY-like"/>
    <property type="match status" value="1"/>
</dbReference>
<dbReference type="PROSITE" id="PS50109">
    <property type="entry name" value="HIS_KIN"/>
    <property type="match status" value="1"/>
</dbReference>
<dbReference type="Gene3D" id="3.30.565.10">
    <property type="entry name" value="Histidine kinase-like ATPase, C-terminal domain"/>
    <property type="match status" value="1"/>
</dbReference>
<dbReference type="Gene3D" id="1.10.287.130">
    <property type="match status" value="1"/>
</dbReference>
<dbReference type="InterPro" id="IPR003594">
    <property type="entry name" value="HATPase_dom"/>
</dbReference>
<evidence type="ECO:0000256" key="3">
    <source>
        <dbReference type="ARBA" id="ARBA00022553"/>
    </source>
</evidence>
<dbReference type="NCBIfam" id="TIGR00229">
    <property type="entry name" value="sensory_box"/>
    <property type="match status" value="4"/>
</dbReference>
<evidence type="ECO:0000259" key="8">
    <source>
        <dbReference type="PROSITE" id="PS50109"/>
    </source>
</evidence>
<evidence type="ECO:0000256" key="5">
    <source>
        <dbReference type="ARBA" id="ARBA00022777"/>
    </source>
</evidence>
<evidence type="ECO:0000313" key="12">
    <source>
        <dbReference type="EMBL" id="MBM6578344.1"/>
    </source>
</evidence>
<organism evidence="12 13">
    <name type="scientific">Sphingomonas longa</name>
    <dbReference type="NCBI Taxonomy" id="2778730"/>
    <lineage>
        <taxon>Bacteria</taxon>
        <taxon>Pseudomonadati</taxon>
        <taxon>Pseudomonadota</taxon>
        <taxon>Alphaproteobacteria</taxon>
        <taxon>Sphingomonadales</taxon>
        <taxon>Sphingomonadaceae</taxon>
        <taxon>Sphingomonas</taxon>
    </lineage>
</organism>
<evidence type="ECO:0000256" key="1">
    <source>
        <dbReference type="ARBA" id="ARBA00000085"/>
    </source>
</evidence>
<dbReference type="Pfam" id="PF00512">
    <property type="entry name" value="HisKA"/>
    <property type="match status" value="1"/>
</dbReference>
<dbReference type="PANTHER" id="PTHR43304:SF1">
    <property type="entry name" value="PAC DOMAIN-CONTAINING PROTEIN"/>
    <property type="match status" value="1"/>
</dbReference>
<dbReference type="RefSeq" id="WP_204200439.1">
    <property type="nucleotide sequence ID" value="NZ_JAFEMC010000007.1"/>
</dbReference>
<evidence type="ECO:0000259" key="9">
    <source>
        <dbReference type="PROSITE" id="PS50110"/>
    </source>
</evidence>
<feature type="coiled-coil region" evidence="7">
    <location>
        <begin position="171"/>
        <end position="198"/>
    </location>
</feature>
<dbReference type="SMART" id="SM00065">
    <property type="entry name" value="GAF"/>
    <property type="match status" value="2"/>
</dbReference>
<evidence type="ECO:0000259" key="11">
    <source>
        <dbReference type="PROSITE" id="PS50113"/>
    </source>
</evidence>
<dbReference type="Pfam" id="PF13188">
    <property type="entry name" value="PAS_8"/>
    <property type="match status" value="1"/>
</dbReference>
<feature type="domain" description="Response regulatory" evidence="9">
    <location>
        <begin position="1161"/>
        <end position="1271"/>
    </location>
</feature>